<protein>
    <submittedName>
        <fullName evidence="2">Uncharacterized protein</fullName>
    </submittedName>
</protein>
<reference evidence="2" key="2">
    <citation type="submission" date="2021-01" db="EMBL/GenBank/DDBJ databases">
        <authorList>
            <person name="Schikora-Tamarit M.A."/>
        </authorList>
    </citation>
    <scope>NUCLEOTIDE SEQUENCE</scope>
    <source>
        <strain evidence="2">CBS6341</strain>
    </source>
</reference>
<comment type="similarity">
    <text evidence="1">Belongs to the PPP4R2 family.</text>
</comment>
<organism evidence="2 3">
    <name type="scientific">Wickerhamomyces mucosus</name>
    <dbReference type="NCBI Taxonomy" id="1378264"/>
    <lineage>
        <taxon>Eukaryota</taxon>
        <taxon>Fungi</taxon>
        <taxon>Dikarya</taxon>
        <taxon>Ascomycota</taxon>
        <taxon>Saccharomycotina</taxon>
        <taxon>Saccharomycetes</taxon>
        <taxon>Phaffomycetales</taxon>
        <taxon>Wickerhamomycetaceae</taxon>
        <taxon>Wickerhamomyces</taxon>
    </lineage>
</organism>
<dbReference type="OrthoDB" id="341898at2759"/>
<dbReference type="Proteomes" id="UP000769528">
    <property type="component" value="Unassembled WGS sequence"/>
</dbReference>
<name>A0A9P8T643_9ASCO</name>
<dbReference type="AlphaFoldDB" id="A0A9P8T643"/>
<comment type="caution">
    <text evidence="2">The sequence shown here is derived from an EMBL/GenBank/DDBJ whole genome shotgun (WGS) entry which is preliminary data.</text>
</comment>
<proteinExistence type="inferred from homology"/>
<sequence>MSEITNLDKQLESIIQRSPLCDEIHKDWPQIYERIPIKIVDILQNVYDKSLDYVVEDVLNPTVKETIEQFSSRLQENFKSFKDSPPFTIVRVSELLLSPKLYYSTPEKFLRALQSALRVSSTIQDYTMISSISPVNRGISNGGEITTGDITIGDATMCEQTLADVTVNDAPIDNETSIIISTDDSKSVVLNRIDWLTEENIKEIESRDYLINEFPINDEYSNNFDNSNFNNNESIG</sequence>
<accession>A0A9P8T643</accession>
<evidence type="ECO:0000313" key="2">
    <source>
        <dbReference type="EMBL" id="KAH3667009.1"/>
    </source>
</evidence>
<dbReference type="GO" id="GO:0005737">
    <property type="term" value="C:cytoplasm"/>
    <property type="evidence" value="ECO:0007669"/>
    <property type="project" value="TreeGrafter"/>
</dbReference>
<keyword evidence="3" id="KW-1185">Reference proteome</keyword>
<dbReference type="GO" id="GO:0019888">
    <property type="term" value="F:protein phosphatase regulator activity"/>
    <property type="evidence" value="ECO:0007669"/>
    <property type="project" value="InterPro"/>
</dbReference>
<evidence type="ECO:0000313" key="3">
    <source>
        <dbReference type="Proteomes" id="UP000769528"/>
    </source>
</evidence>
<dbReference type="InterPro" id="IPR015267">
    <property type="entry name" value="PPP4R2"/>
</dbReference>
<dbReference type="EMBL" id="JAEUBF010001392">
    <property type="protein sequence ID" value="KAH3667009.1"/>
    <property type="molecule type" value="Genomic_DNA"/>
</dbReference>
<dbReference type="PANTHER" id="PTHR16487">
    <property type="entry name" value="PPP4R2-RELATED PROTEIN"/>
    <property type="match status" value="1"/>
</dbReference>
<dbReference type="Pfam" id="PF09184">
    <property type="entry name" value="PPP4R2"/>
    <property type="match status" value="1"/>
</dbReference>
<gene>
    <name evidence="2" type="ORF">WICMUC_005356</name>
</gene>
<reference evidence="2" key="1">
    <citation type="journal article" date="2021" name="Open Biol.">
        <title>Shared evolutionary footprints suggest mitochondrial oxidative damage underlies multiple complex I losses in fungi.</title>
        <authorList>
            <person name="Schikora-Tamarit M.A."/>
            <person name="Marcet-Houben M."/>
            <person name="Nosek J."/>
            <person name="Gabaldon T."/>
        </authorList>
    </citation>
    <scope>NUCLEOTIDE SEQUENCE</scope>
    <source>
        <strain evidence="2">CBS6341</strain>
    </source>
</reference>
<evidence type="ECO:0000256" key="1">
    <source>
        <dbReference type="ARBA" id="ARBA00009207"/>
    </source>
</evidence>
<dbReference type="GO" id="GO:0005634">
    <property type="term" value="C:nucleus"/>
    <property type="evidence" value="ECO:0007669"/>
    <property type="project" value="TreeGrafter"/>
</dbReference>
<dbReference type="PANTHER" id="PTHR16487:SF0">
    <property type="entry name" value="PROTEIN PHOSPHATASE 4 REGULATORY SUBUNIT 2-RELATED"/>
    <property type="match status" value="1"/>
</dbReference>
<dbReference type="GO" id="GO:0030289">
    <property type="term" value="C:protein phosphatase 4 complex"/>
    <property type="evidence" value="ECO:0007669"/>
    <property type="project" value="InterPro"/>
</dbReference>